<proteinExistence type="predicted"/>
<accession>A0AAV8X080</accession>
<keyword evidence="2" id="KW-1185">Reference proteome</keyword>
<dbReference type="AlphaFoldDB" id="A0AAV8X080"/>
<comment type="caution">
    <text evidence="1">The sequence shown here is derived from an EMBL/GenBank/DDBJ whole genome shotgun (WGS) entry which is preliminary data.</text>
</comment>
<protein>
    <submittedName>
        <fullName evidence="1">Uncharacterized protein</fullName>
    </submittedName>
</protein>
<dbReference type="EMBL" id="JAPWTK010001482">
    <property type="protein sequence ID" value="KAJ8932379.1"/>
    <property type="molecule type" value="Genomic_DNA"/>
</dbReference>
<reference evidence="1" key="1">
    <citation type="journal article" date="2023" name="Insect Mol. Biol.">
        <title>Genome sequencing provides insights into the evolution of gene families encoding plant cell wall-degrading enzymes in longhorned beetles.</title>
        <authorList>
            <person name="Shin N.R."/>
            <person name="Okamura Y."/>
            <person name="Kirsch R."/>
            <person name="Pauchet Y."/>
        </authorList>
    </citation>
    <scope>NUCLEOTIDE SEQUENCE</scope>
    <source>
        <strain evidence="1">AMC_N1</strain>
    </source>
</reference>
<name>A0AAV8X080_9CUCU</name>
<dbReference type="Proteomes" id="UP001162162">
    <property type="component" value="Unassembled WGS sequence"/>
</dbReference>
<gene>
    <name evidence="1" type="ORF">NQ318_004533</name>
</gene>
<evidence type="ECO:0000313" key="1">
    <source>
        <dbReference type="EMBL" id="KAJ8932379.1"/>
    </source>
</evidence>
<evidence type="ECO:0000313" key="2">
    <source>
        <dbReference type="Proteomes" id="UP001162162"/>
    </source>
</evidence>
<sequence length="152" mass="17705">MRMPTILDVNQCLIYTVETLTGIYSLAGWVAYNKLSTVYYCEIALNSNSEQHVDAANARVRDDKDCEKFFDWDHKRLLFLDETELVEHILDLERRFYGITPLDARRFAFELAEHLQLDHPFNKTAKLAGNDWLSGFKKEILNFLSELQSLLA</sequence>
<organism evidence="1 2">
    <name type="scientific">Aromia moschata</name>
    <dbReference type="NCBI Taxonomy" id="1265417"/>
    <lineage>
        <taxon>Eukaryota</taxon>
        <taxon>Metazoa</taxon>
        <taxon>Ecdysozoa</taxon>
        <taxon>Arthropoda</taxon>
        <taxon>Hexapoda</taxon>
        <taxon>Insecta</taxon>
        <taxon>Pterygota</taxon>
        <taxon>Neoptera</taxon>
        <taxon>Endopterygota</taxon>
        <taxon>Coleoptera</taxon>
        <taxon>Polyphaga</taxon>
        <taxon>Cucujiformia</taxon>
        <taxon>Chrysomeloidea</taxon>
        <taxon>Cerambycidae</taxon>
        <taxon>Cerambycinae</taxon>
        <taxon>Callichromatini</taxon>
        <taxon>Aromia</taxon>
    </lineage>
</organism>